<evidence type="ECO:0000313" key="1">
    <source>
        <dbReference type="EMBL" id="SIR02261.1"/>
    </source>
</evidence>
<dbReference type="Proteomes" id="UP000186666">
    <property type="component" value="Unassembled WGS sequence"/>
</dbReference>
<evidence type="ECO:0000313" key="2">
    <source>
        <dbReference type="Proteomes" id="UP000186666"/>
    </source>
</evidence>
<organism evidence="1 2">
    <name type="scientific">Paenibacillus macquariensis</name>
    <dbReference type="NCBI Taxonomy" id="948756"/>
    <lineage>
        <taxon>Bacteria</taxon>
        <taxon>Bacillati</taxon>
        <taxon>Bacillota</taxon>
        <taxon>Bacilli</taxon>
        <taxon>Bacillales</taxon>
        <taxon>Paenibacillaceae</taxon>
        <taxon>Paenibacillus</taxon>
    </lineage>
</organism>
<keyword evidence="2" id="KW-1185">Reference proteome</keyword>
<reference evidence="1 2" key="1">
    <citation type="submission" date="2017-01" db="EMBL/GenBank/DDBJ databases">
        <authorList>
            <person name="Varghese N."/>
            <person name="Submissions S."/>
        </authorList>
    </citation>
    <scope>NUCLEOTIDE SEQUENCE [LARGE SCALE GENOMIC DNA]</scope>
    <source>
        <strain evidence="1 2">ATCC 23464</strain>
    </source>
</reference>
<proteinExistence type="predicted"/>
<name>A0ABY1JZ27_9BACL</name>
<accession>A0ABY1JZ27</accession>
<sequence length="39" mass="4454">MRVPFVNLLLPLHLLINRKKIIEGITKADVRNESKALSL</sequence>
<protein>
    <submittedName>
        <fullName evidence="1">Uncharacterized protein</fullName>
    </submittedName>
</protein>
<gene>
    <name evidence="1" type="ORF">SAMN05421578_10630</name>
</gene>
<comment type="caution">
    <text evidence="1">The sequence shown here is derived from an EMBL/GenBank/DDBJ whole genome shotgun (WGS) entry which is preliminary data.</text>
</comment>
<dbReference type="EMBL" id="FTNK01000006">
    <property type="protein sequence ID" value="SIR02261.1"/>
    <property type="molecule type" value="Genomic_DNA"/>
</dbReference>